<name>A0AAN8WKH8_HALRR</name>
<dbReference type="EMBL" id="JAXCGZ010017811">
    <property type="protein sequence ID" value="KAK7067711.1"/>
    <property type="molecule type" value="Genomic_DNA"/>
</dbReference>
<dbReference type="AlphaFoldDB" id="A0AAN8WKH8"/>
<keyword evidence="2" id="KW-1185">Reference proteome</keyword>
<dbReference type="Proteomes" id="UP001381693">
    <property type="component" value="Unassembled WGS sequence"/>
</dbReference>
<protein>
    <submittedName>
        <fullName evidence="1">Uncharacterized protein</fullName>
    </submittedName>
</protein>
<evidence type="ECO:0000313" key="2">
    <source>
        <dbReference type="Proteomes" id="UP001381693"/>
    </source>
</evidence>
<accession>A0AAN8WKH8</accession>
<evidence type="ECO:0000313" key="1">
    <source>
        <dbReference type="EMBL" id="KAK7067711.1"/>
    </source>
</evidence>
<proteinExistence type="predicted"/>
<organism evidence="1 2">
    <name type="scientific">Halocaridina rubra</name>
    <name type="common">Hawaiian red shrimp</name>
    <dbReference type="NCBI Taxonomy" id="373956"/>
    <lineage>
        <taxon>Eukaryota</taxon>
        <taxon>Metazoa</taxon>
        <taxon>Ecdysozoa</taxon>
        <taxon>Arthropoda</taxon>
        <taxon>Crustacea</taxon>
        <taxon>Multicrustacea</taxon>
        <taxon>Malacostraca</taxon>
        <taxon>Eumalacostraca</taxon>
        <taxon>Eucarida</taxon>
        <taxon>Decapoda</taxon>
        <taxon>Pleocyemata</taxon>
        <taxon>Caridea</taxon>
        <taxon>Atyoidea</taxon>
        <taxon>Atyidae</taxon>
        <taxon>Halocaridina</taxon>
    </lineage>
</organism>
<comment type="caution">
    <text evidence="1">The sequence shown here is derived from an EMBL/GenBank/DDBJ whole genome shotgun (WGS) entry which is preliminary data.</text>
</comment>
<reference evidence="1 2" key="1">
    <citation type="submission" date="2023-11" db="EMBL/GenBank/DDBJ databases">
        <title>Halocaridina rubra genome assembly.</title>
        <authorList>
            <person name="Smith C."/>
        </authorList>
    </citation>
    <scope>NUCLEOTIDE SEQUENCE [LARGE SCALE GENOMIC DNA]</scope>
    <source>
        <strain evidence="1">EP-1</strain>
        <tissue evidence="1">Whole</tissue>
    </source>
</reference>
<feature type="non-terminal residue" evidence="1">
    <location>
        <position position="88"/>
    </location>
</feature>
<sequence>MNPKRNINRLQIVTTTRQTMLRAVAGGSGTLPGSFTEAFTVRANNAVDYLATTRGGQAIANTADQLLVTAHTYLDDYLPPDRGDRQGR</sequence>
<gene>
    <name evidence="1" type="ORF">SK128_028268</name>
</gene>